<dbReference type="SMART" id="SM00922">
    <property type="entry name" value="MR_MLE"/>
    <property type="match status" value="1"/>
</dbReference>
<feature type="domain" description="Mandelate racemase/muconate lactonizing enzyme C-terminal" evidence="6">
    <location>
        <begin position="145"/>
        <end position="241"/>
    </location>
</feature>
<dbReference type="CDD" id="cd03319">
    <property type="entry name" value="L-Ala-DL-Glu_epimerase"/>
    <property type="match status" value="1"/>
</dbReference>
<dbReference type="Pfam" id="PF13378">
    <property type="entry name" value="MR_MLE_C"/>
    <property type="match status" value="1"/>
</dbReference>
<dbReference type="PANTHER" id="PTHR48073">
    <property type="entry name" value="O-SUCCINYLBENZOATE SYNTHASE-RELATED"/>
    <property type="match status" value="1"/>
</dbReference>
<evidence type="ECO:0000256" key="2">
    <source>
        <dbReference type="ARBA" id="ARBA00022723"/>
    </source>
</evidence>
<dbReference type="InterPro" id="IPR029017">
    <property type="entry name" value="Enolase-like_N"/>
</dbReference>
<comment type="cofactor">
    <cofactor evidence="5">
        <name>Mg(2+)</name>
        <dbReference type="ChEBI" id="CHEBI:18420"/>
    </cofactor>
    <text evidence="5">Binds 1 Mg(2+) ion per subunit.</text>
</comment>
<dbReference type="Gene3D" id="3.30.390.10">
    <property type="entry name" value="Enolase-like, N-terminal domain"/>
    <property type="match status" value="1"/>
</dbReference>
<dbReference type="SFLD" id="SFLDG00180">
    <property type="entry name" value="muconate_cycloisomerase"/>
    <property type="match status" value="1"/>
</dbReference>
<evidence type="ECO:0000256" key="3">
    <source>
        <dbReference type="ARBA" id="ARBA00022842"/>
    </source>
</evidence>
<dbReference type="EC" id="5.1.1.-" evidence="5"/>
<dbReference type="SFLD" id="SFLDS00001">
    <property type="entry name" value="Enolase"/>
    <property type="match status" value="1"/>
</dbReference>
<comment type="similarity">
    <text evidence="1 5">Belongs to the mandelate racemase/muconate lactonizing enzyme family.</text>
</comment>
<comment type="caution">
    <text evidence="7">The sequence shown here is derived from an EMBL/GenBank/DDBJ whole genome shotgun (WGS) entry which is preliminary data.</text>
</comment>
<evidence type="ECO:0000313" key="7">
    <source>
        <dbReference type="EMBL" id="MEE6187225.1"/>
    </source>
</evidence>
<dbReference type="InterPro" id="IPR013341">
    <property type="entry name" value="Mandelate_racemase_N_dom"/>
</dbReference>
<dbReference type="SUPFAM" id="SSF51604">
    <property type="entry name" value="Enolase C-terminal domain-like"/>
    <property type="match status" value="1"/>
</dbReference>
<dbReference type="PANTHER" id="PTHR48073:SF2">
    <property type="entry name" value="O-SUCCINYLBENZOATE SYNTHASE"/>
    <property type="match status" value="1"/>
</dbReference>
<keyword evidence="8" id="KW-1185">Reference proteome</keyword>
<accession>A0ABU7RGV8</accession>
<organism evidence="7 8">
    <name type="scientific">Niabella digestorum</name>
    <dbReference type="NCBI Taxonomy" id="3117701"/>
    <lineage>
        <taxon>Bacteria</taxon>
        <taxon>Pseudomonadati</taxon>
        <taxon>Bacteroidota</taxon>
        <taxon>Chitinophagia</taxon>
        <taxon>Chitinophagales</taxon>
        <taxon>Chitinophagaceae</taxon>
        <taxon>Niabella</taxon>
    </lineage>
</organism>
<dbReference type="InterPro" id="IPR036849">
    <property type="entry name" value="Enolase-like_C_sf"/>
</dbReference>
<evidence type="ECO:0000259" key="6">
    <source>
        <dbReference type="SMART" id="SM00922"/>
    </source>
</evidence>
<dbReference type="SUPFAM" id="SSF54826">
    <property type="entry name" value="Enolase N-terminal domain-like"/>
    <property type="match status" value="1"/>
</dbReference>
<evidence type="ECO:0000256" key="4">
    <source>
        <dbReference type="ARBA" id="ARBA00023235"/>
    </source>
</evidence>
<gene>
    <name evidence="7" type="ORF">V2H41_08070</name>
</gene>
<dbReference type="RefSeq" id="WP_330974635.1">
    <property type="nucleotide sequence ID" value="NZ_JAZGLY010000004.1"/>
</dbReference>
<dbReference type="InterPro" id="IPR029065">
    <property type="entry name" value="Enolase_C-like"/>
</dbReference>
<evidence type="ECO:0000256" key="1">
    <source>
        <dbReference type="ARBA" id="ARBA00008031"/>
    </source>
</evidence>
<evidence type="ECO:0000313" key="8">
    <source>
        <dbReference type="Proteomes" id="UP001357452"/>
    </source>
</evidence>
<name>A0ABU7RGV8_9BACT</name>
<dbReference type="InterPro" id="IPR034603">
    <property type="entry name" value="Dipeptide_epimerase"/>
</dbReference>
<keyword evidence="3 5" id="KW-0460">Magnesium</keyword>
<reference evidence="7 8" key="1">
    <citation type="submission" date="2024-01" db="EMBL/GenBank/DDBJ databases">
        <title>Niabella digestum sp. nov., isolated from waste digestion system.</title>
        <authorList>
            <person name="Zhang L."/>
        </authorList>
    </citation>
    <scope>NUCLEOTIDE SEQUENCE [LARGE SCALE GENOMIC DNA]</scope>
    <source>
        <strain evidence="7 8">A18</strain>
    </source>
</reference>
<dbReference type="SFLD" id="SFLDF00009">
    <property type="entry name" value="o-succinylbenzoate_synthase"/>
    <property type="match status" value="1"/>
</dbReference>
<dbReference type="InterPro" id="IPR013342">
    <property type="entry name" value="Mandelate_racemase_C"/>
</dbReference>
<keyword evidence="4 5" id="KW-0413">Isomerase</keyword>
<dbReference type="EMBL" id="JAZGLY010000004">
    <property type="protein sequence ID" value="MEE6187225.1"/>
    <property type="molecule type" value="Genomic_DNA"/>
</dbReference>
<dbReference type="Pfam" id="PF02746">
    <property type="entry name" value="MR_MLE_N"/>
    <property type="match status" value="1"/>
</dbReference>
<keyword evidence="2 5" id="KW-0479">Metal-binding</keyword>
<sequence length="364" mass="39954">MQKSAIITGIELHKISIPLKKPFVISLGPLYSADNVVVVIHTTEGITGWGECSPFMSINGESADTGLVVGKYFEKLWLGKDALQIEERINELDGLIYGNNSIKSAFDMALYDIAAQQAGKPLYQYLGGRKNKTIATDYTVSVGDAAQMAADALKIKEAGFPVIKVKIGKGGAADVERIRAIREAVGYDIPLRIDANQGWQFEEAVEALKAMEPFNIQHCEEPLPRWDFMKLPELRKQSPIPIMSDESCCDSHDVKRLIDLKACDRINIKLGKSGGIFKALQMIQLAEAANMEIQIGAFLESRIAMSAFAHLALCSDNIVYYDFDTALMFNEDPVEGGIRYKDKGVIEVPETPGIGATLSANFLT</sequence>
<dbReference type="Gene3D" id="3.20.20.120">
    <property type="entry name" value="Enolase-like C-terminal domain"/>
    <property type="match status" value="1"/>
</dbReference>
<protein>
    <recommendedName>
        <fullName evidence="5">Dipeptide epimerase</fullName>
        <ecNumber evidence="5">5.1.1.-</ecNumber>
    </recommendedName>
</protein>
<evidence type="ECO:0000256" key="5">
    <source>
        <dbReference type="RuleBase" id="RU366006"/>
    </source>
</evidence>
<proteinExistence type="inferred from homology"/>
<dbReference type="Proteomes" id="UP001357452">
    <property type="component" value="Unassembled WGS sequence"/>
</dbReference>